<feature type="region of interest" description="Disordered" evidence="1">
    <location>
        <begin position="57"/>
        <end position="76"/>
    </location>
</feature>
<dbReference type="STRING" id="68214.AVL59_34175"/>
<reference evidence="2 3" key="1">
    <citation type="submission" date="2016-06" db="EMBL/GenBank/DDBJ databases">
        <title>Complete genome sequence of Streptomyces griseochromogenes ATCC 14511, the Blasticidin S producer.</title>
        <authorList>
            <person name="Wu L."/>
        </authorList>
    </citation>
    <scope>NUCLEOTIDE SEQUENCE [LARGE SCALE GENOMIC DNA]</scope>
    <source>
        <strain evidence="2 3">ATCC 14511</strain>
    </source>
</reference>
<accession>A0A1B1B595</accession>
<feature type="compositionally biased region" description="Polar residues" evidence="1">
    <location>
        <begin position="64"/>
        <end position="76"/>
    </location>
</feature>
<evidence type="ECO:0000313" key="2">
    <source>
        <dbReference type="EMBL" id="ANP53941.1"/>
    </source>
</evidence>
<dbReference type="AlphaFoldDB" id="A0A1B1B595"/>
<dbReference type="Proteomes" id="UP000092659">
    <property type="component" value="Chromosome"/>
</dbReference>
<organism evidence="2 3">
    <name type="scientific">Streptomyces griseochromogenes</name>
    <dbReference type="NCBI Taxonomy" id="68214"/>
    <lineage>
        <taxon>Bacteria</taxon>
        <taxon>Bacillati</taxon>
        <taxon>Actinomycetota</taxon>
        <taxon>Actinomycetes</taxon>
        <taxon>Kitasatosporales</taxon>
        <taxon>Streptomycetaceae</taxon>
        <taxon>Streptomyces</taxon>
    </lineage>
</organism>
<dbReference type="KEGG" id="sgs:AVL59_34175"/>
<proteinExistence type="predicted"/>
<name>A0A1B1B595_9ACTN</name>
<evidence type="ECO:0000313" key="3">
    <source>
        <dbReference type="Proteomes" id="UP000092659"/>
    </source>
</evidence>
<protein>
    <submittedName>
        <fullName evidence="2">Uncharacterized protein</fullName>
    </submittedName>
</protein>
<evidence type="ECO:0000256" key="1">
    <source>
        <dbReference type="SAM" id="MobiDB-lite"/>
    </source>
</evidence>
<gene>
    <name evidence="2" type="ORF">AVL59_34175</name>
</gene>
<sequence length="76" mass="7880">MRRRSPSAAQAGTLSPSRARFSMAARPYSAAPLADTQLASLPWTILPTTGAMVLEPTGIPSGFPSGSPTSVTPPRK</sequence>
<dbReference type="EMBL" id="CP016279">
    <property type="protein sequence ID" value="ANP53941.1"/>
    <property type="molecule type" value="Genomic_DNA"/>
</dbReference>